<sequence length="125" mass="13625">MPRPPRPRSAWTPRRRRGAALQLVFGGLLLMVVPVFLGESAVAQGFRTLAPVAWLMAVAGAVLLLVYREPRKKPAPPAPPSGAVPLHPEPVRQAAVARPLVRPELDPLDWVVDTQSPQEAAPRKR</sequence>
<dbReference type="AlphaFoldDB" id="A0A1W6L958"/>
<reference evidence="2 3" key="1">
    <citation type="submission" date="2016-04" db="EMBL/GenBank/DDBJ databases">
        <title>Complete genome sequence of natural rubber-degrading, novel Gram-negative bacterium, Rhizobacter gummiphilus strain NS21.</title>
        <authorList>
            <person name="Tabata M."/>
            <person name="Kasai D."/>
            <person name="Fukuda M."/>
        </authorList>
    </citation>
    <scope>NUCLEOTIDE SEQUENCE [LARGE SCALE GENOMIC DNA]</scope>
    <source>
        <strain evidence="2 3">NS21</strain>
    </source>
</reference>
<feature type="transmembrane region" description="Helical" evidence="1">
    <location>
        <begin position="48"/>
        <end position="67"/>
    </location>
</feature>
<keyword evidence="1" id="KW-0472">Membrane</keyword>
<keyword evidence="1" id="KW-1133">Transmembrane helix</keyword>
<dbReference type="Proteomes" id="UP000193427">
    <property type="component" value="Chromosome"/>
</dbReference>
<evidence type="ECO:0000313" key="3">
    <source>
        <dbReference type="Proteomes" id="UP000193427"/>
    </source>
</evidence>
<dbReference type="OrthoDB" id="10008543at2"/>
<keyword evidence="1" id="KW-0812">Transmembrane</keyword>
<keyword evidence="3" id="KW-1185">Reference proteome</keyword>
<name>A0A1W6L958_9BURK</name>
<dbReference type="RefSeq" id="WP_085750966.1">
    <property type="nucleotide sequence ID" value="NZ_BSPR01000007.1"/>
</dbReference>
<dbReference type="STRING" id="946333.A4W93_12710"/>
<proteinExistence type="predicted"/>
<evidence type="ECO:0000313" key="2">
    <source>
        <dbReference type="EMBL" id="ARN20688.1"/>
    </source>
</evidence>
<evidence type="ECO:0000256" key="1">
    <source>
        <dbReference type="SAM" id="Phobius"/>
    </source>
</evidence>
<protein>
    <submittedName>
        <fullName evidence="2">Uncharacterized protein</fullName>
    </submittedName>
</protein>
<organism evidence="2 3">
    <name type="scientific">Piscinibacter gummiphilus</name>
    <dbReference type="NCBI Taxonomy" id="946333"/>
    <lineage>
        <taxon>Bacteria</taxon>
        <taxon>Pseudomonadati</taxon>
        <taxon>Pseudomonadota</taxon>
        <taxon>Betaproteobacteria</taxon>
        <taxon>Burkholderiales</taxon>
        <taxon>Sphaerotilaceae</taxon>
        <taxon>Piscinibacter</taxon>
    </lineage>
</organism>
<accession>A0A1W6L958</accession>
<gene>
    <name evidence="2" type="ORF">A4W93_12710</name>
</gene>
<dbReference type="EMBL" id="CP015118">
    <property type="protein sequence ID" value="ARN20688.1"/>
    <property type="molecule type" value="Genomic_DNA"/>
</dbReference>
<dbReference type="KEGG" id="rgu:A4W93_12710"/>